<accession>A0AAW0Z5J4</accession>
<dbReference type="GO" id="GO:0004045">
    <property type="term" value="F:peptidyl-tRNA hydrolase activity"/>
    <property type="evidence" value="ECO:0007669"/>
    <property type="project" value="TreeGrafter"/>
</dbReference>
<dbReference type="PANTHER" id="PTHR11075:SF54">
    <property type="entry name" value="LARGE RIBOSOMAL SUBUNIT PROTEIN ML62"/>
    <property type="match status" value="1"/>
</dbReference>
<keyword evidence="5" id="KW-1185">Reference proteome</keyword>
<dbReference type="InterPro" id="IPR052104">
    <property type="entry name" value="Mito_Release_Factor_mL62"/>
</dbReference>
<feature type="domain" description="Prokaryotic-type class I peptide chain release factors" evidence="3">
    <location>
        <begin position="114"/>
        <end position="130"/>
    </location>
</feature>
<name>A0AAW0Z5J4_9TREE</name>
<dbReference type="AlphaFoldDB" id="A0AAW0Z5J4"/>
<dbReference type="EMBL" id="JBCAWK010000001">
    <property type="protein sequence ID" value="KAK8869477.1"/>
    <property type="molecule type" value="Genomic_DNA"/>
</dbReference>
<dbReference type="KEGG" id="kne:92177302"/>
<dbReference type="Proteomes" id="UP001388673">
    <property type="component" value="Unassembled WGS sequence"/>
</dbReference>
<evidence type="ECO:0000313" key="5">
    <source>
        <dbReference type="Proteomes" id="UP001388673"/>
    </source>
</evidence>
<dbReference type="PROSITE" id="PS00745">
    <property type="entry name" value="RF_PROK_I"/>
    <property type="match status" value="1"/>
</dbReference>
<dbReference type="InterPro" id="IPR045853">
    <property type="entry name" value="Pep_chain_release_fac_I_sf"/>
</dbReference>
<sequence>MSFPFRPFCVEALSRGSRHPPASKSSLRLYRCPISNAPYHTSTLSPTNSPRLYTCRRPFNTSLVRYDHYSTKHDDLKHLHHLSSTKDHALARTWLDGFKVDDIPKESLEITRSRSSGPGGQHVNKTESKVTIRLNLLHAQERWLPPFVLAALESSPHYHSSSPPSLLLSSQTSRSASHNQTTALHLLYTTIRSAAESLIVNPTSPEQRARVRGLEKREKERRLEGKKRHGAKKAARRDID</sequence>
<evidence type="ECO:0000256" key="1">
    <source>
        <dbReference type="ARBA" id="ARBA00010835"/>
    </source>
</evidence>
<organism evidence="4 5">
    <name type="scientific">Kwoniella newhampshirensis</name>
    <dbReference type="NCBI Taxonomy" id="1651941"/>
    <lineage>
        <taxon>Eukaryota</taxon>
        <taxon>Fungi</taxon>
        <taxon>Dikarya</taxon>
        <taxon>Basidiomycota</taxon>
        <taxon>Agaricomycotina</taxon>
        <taxon>Tremellomycetes</taxon>
        <taxon>Tremellales</taxon>
        <taxon>Cryptococcaceae</taxon>
        <taxon>Kwoniella</taxon>
    </lineage>
</organism>
<dbReference type="SUPFAM" id="SSF75620">
    <property type="entry name" value="Release factor"/>
    <property type="match status" value="1"/>
</dbReference>
<dbReference type="Pfam" id="PF00472">
    <property type="entry name" value="RF-1"/>
    <property type="match status" value="1"/>
</dbReference>
<evidence type="ECO:0000313" key="4">
    <source>
        <dbReference type="EMBL" id="KAK8869477.1"/>
    </source>
</evidence>
<dbReference type="PANTHER" id="PTHR11075">
    <property type="entry name" value="PEPTIDE CHAIN RELEASE FACTOR"/>
    <property type="match status" value="1"/>
</dbReference>
<proteinExistence type="inferred from homology"/>
<dbReference type="GO" id="GO:0016150">
    <property type="term" value="F:translation release factor activity, codon nonspecific"/>
    <property type="evidence" value="ECO:0007669"/>
    <property type="project" value="TreeGrafter"/>
</dbReference>
<feature type="compositionally biased region" description="Basic and acidic residues" evidence="2">
    <location>
        <begin position="207"/>
        <end position="223"/>
    </location>
</feature>
<dbReference type="Gene3D" id="3.30.160.20">
    <property type="match status" value="1"/>
</dbReference>
<dbReference type="GeneID" id="92177302"/>
<evidence type="ECO:0000256" key="2">
    <source>
        <dbReference type="SAM" id="MobiDB-lite"/>
    </source>
</evidence>
<dbReference type="GO" id="GO:0070126">
    <property type="term" value="P:mitochondrial translational termination"/>
    <property type="evidence" value="ECO:0007669"/>
    <property type="project" value="TreeGrafter"/>
</dbReference>
<feature type="region of interest" description="Disordered" evidence="2">
    <location>
        <begin position="200"/>
        <end position="240"/>
    </location>
</feature>
<reference evidence="4 5" key="1">
    <citation type="journal article" date="2024" name="bioRxiv">
        <title>Comparative genomics of Cryptococcus and Kwoniella reveals pathogenesis evolution and contrasting karyotype dynamics via intercentromeric recombination or chromosome fusion.</title>
        <authorList>
            <person name="Coelho M.A."/>
            <person name="David-Palma M."/>
            <person name="Shea T."/>
            <person name="Bowers K."/>
            <person name="McGinley-Smith S."/>
            <person name="Mohammad A.W."/>
            <person name="Gnirke A."/>
            <person name="Yurkov A.M."/>
            <person name="Nowrousian M."/>
            <person name="Sun S."/>
            <person name="Cuomo C.A."/>
            <person name="Heitman J."/>
        </authorList>
    </citation>
    <scope>NUCLEOTIDE SEQUENCE [LARGE SCALE GENOMIC DNA]</scope>
    <source>
        <strain evidence="4 5">CBS 13917</strain>
    </source>
</reference>
<dbReference type="RefSeq" id="XP_066805723.1">
    <property type="nucleotide sequence ID" value="XM_066943181.1"/>
</dbReference>
<comment type="similarity">
    <text evidence="1">Belongs to the prokaryotic/mitochondrial release factor family.</text>
</comment>
<gene>
    <name evidence="4" type="ORF">IAR55_000042</name>
</gene>
<comment type="caution">
    <text evidence="4">The sequence shown here is derived from an EMBL/GenBank/DDBJ whole genome shotgun (WGS) entry which is preliminary data.</text>
</comment>
<dbReference type="InterPro" id="IPR000352">
    <property type="entry name" value="Pep_chain_release_fac_I"/>
</dbReference>
<evidence type="ECO:0000259" key="3">
    <source>
        <dbReference type="PROSITE" id="PS00745"/>
    </source>
</evidence>
<dbReference type="GO" id="GO:0005762">
    <property type="term" value="C:mitochondrial large ribosomal subunit"/>
    <property type="evidence" value="ECO:0007669"/>
    <property type="project" value="TreeGrafter"/>
</dbReference>
<feature type="compositionally biased region" description="Basic residues" evidence="2">
    <location>
        <begin position="224"/>
        <end position="240"/>
    </location>
</feature>
<protein>
    <recommendedName>
        <fullName evidence="3">Prokaryotic-type class I peptide chain release factors domain-containing protein</fullName>
    </recommendedName>
</protein>